<dbReference type="InterPro" id="IPR017871">
    <property type="entry name" value="ABC_transporter-like_CS"/>
</dbReference>
<dbReference type="GO" id="GO:0005886">
    <property type="term" value="C:plasma membrane"/>
    <property type="evidence" value="ECO:0007669"/>
    <property type="project" value="UniProtKB-SubCell"/>
</dbReference>
<dbReference type="GO" id="GO:0005524">
    <property type="term" value="F:ATP binding"/>
    <property type="evidence" value="ECO:0007669"/>
    <property type="project" value="UniProtKB-KW"/>
</dbReference>
<evidence type="ECO:0000256" key="1">
    <source>
        <dbReference type="ARBA" id="ARBA00004429"/>
    </source>
</evidence>
<dbReference type="Gene3D" id="1.20.1560.10">
    <property type="entry name" value="ABC transporter type 1, transmembrane domain"/>
    <property type="match status" value="1"/>
</dbReference>
<gene>
    <name evidence="14" type="ORF">GKJPGBOP_07155</name>
</gene>
<dbReference type="Pfam" id="PF00005">
    <property type="entry name" value="ABC_tran"/>
    <property type="match status" value="1"/>
</dbReference>
<feature type="transmembrane region" description="Helical" evidence="11">
    <location>
        <begin position="132"/>
        <end position="152"/>
    </location>
</feature>
<dbReference type="FunFam" id="3.40.50.300:FF:000221">
    <property type="entry name" value="Multidrug ABC transporter ATP-binding protein"/>
    <property type="match status" value="1"/>
</dbReference>
<dbReference type="EMBL" id="BHZD01000001">
    <property type="protein sequence ID" value="GCD47389.1"/>
    <property type="molecule type" value="Genomic_DNA"/>
</dbReference>
<evidence type="ECO:0000256" key="4">
    <source>
        <dbReference type="ARBA" id="ARBA00022519"/>
    </source>
</evidence>
<comment type="similarity">
    <text evidence="10">Belongs to the ABC transporter superfamily. Siderophore-Fe(3+) uptake transporter (SIUT) (TC 3.A.1.21) family.</text>
</comment>
<dbReference type="PANTHER" id="PTHR24221:SF654">
    <property type="entry name" value="ATP-BINDING CASSETTE SUB-FAMILY B MEMBER 6"/>
    <property type="match status" value="1"/>
</dbReference>
<keyword evidence="7 14" id="KW-0067">ATP-binding</keyword>
<reference evidence="14 15" key="1">
    <citation type="submission" date="2018-11" db="EMBL/GenBank/DDBJ databases">
        <title>Whole genome sequence of Streptomyces paromomycinus NBRC 15454(T).</title>
        <authorList>
            <person name="Komaki H."/>
            <person name="Tamura T."/>
        </authorList>
    </citation>
    <scope>NUCLEOTIDE SEQUENCE [LARGE SCALE GENOMIC DNA]</scope>
    <source>
        <strain evidence="14 15">NBRC 15454</strain>
    </source>
</reference>
<keyword evidence="15" id="KW-1185">Reference proteome</keyword>
<evidence type="ECO:0000256" key="3">
    <source>
        <dbReference type="ARBA" id="ARBA00022475"/>
    </source>
</evidence>
<proteinExistence type="inferred from homology"/>
<evidence type="ECO:0000256" key="6">
    <source>
        <dbReference type="ARBA" id="ARBA00022741"/>
    </source>
</evidence>
<comment type="caution">
    <text evidence="14">The sequence shown here is derived from an EMBL/GenBank/DDBJ whole genome shotgun (WGS) entry which is preliminary data.</text>
</comment>
<feature type="domain" description="ABC transporter" evidence="12">
    <location>
        <begin position="330"/>
        <end position="563"/>
    </location>
</feature>
<evidence type="ECO:0000256" key="11">
    <source>
        <dbReference type="SAM" id="Phobius"/>
    </source>
</evidence>
<keyword evidence="4" id="KW-0997">Cell inner membrane</keyword>
<keyword evidence="8 11" id="KW-1133">Transmembrane helix</keyword>
<feature type="transmembrane region" description="Helical" evidence="11">
    <location>
        <begin position="241"/>
        <end position="264"/>
    </location>
</feature>
<feature type="domain" description="ABC transmembrane type-1" evidence="13">
    <location>
        <begin position="21"/>
        <end position="299"/>
    </location>
</feature>
<keyword evidence="5 11" id="KW-0812">Transmembrane</keyword>
<dbReference type="SUPFAM" id="SSF90123">
    <property type="entry name" value="ABC transporter transmembrane region"/>
    <property type="match status" value="1"/>
</dbReference>
<name>A0A401WDP1_STREY</name>
<evidence type="ECO:0000256" key="9">
    <source>
        <dbReference type="ARBA" id="ARBA00023136"/>
    </source>
</evidence>
<evidence type="ECO:0000313" key="14">
    <source>
        <dbReference type="EMBL" id="GCD47389.1"/>
    </source>
</evidence>
<keyword evidence="2" id="KW-0813">Transport</keyword>
<dbReference type="AlphaFoldDB" id="A0A401WDP1"/>
<protein>
    <submittedName>
        <fullName evidence="14">ABC transporter ATP-binding protein</fullName>
    </submittedName>
</protein>
<dbReference type="PROSITE" id="PS00211">
    <property type="entry name" value="ABC_TRANSPORTER_1"/>
    <property type="match status" value="1"/>
</dbReference>
<feature type="transmembrane region" description="Helical" evidence="11">
    <location>
        <begin position="53"/>
        <end position="72"/>
    </location>
</feature>
<comment type="subcellular location">
    <subcellularLocation>
        <location evidence="1">Cell inner membrane</location>
        <topology evidence="1">Multi-pass membrane protein</topology>
    </subcellularLocation>
</comment>
<accession>A0A401WDP1</accession>
<evidence type="ECO:0000259" key="12">
    <source>
        <dbReference type="PROSITE" id="PS50893"/>
    </source>
</evidence>
<keyword evidence="3" id="KW-1003">Cell membrane</keyword>
<evidence type="ECO:0000256" key="8">
    <source>
        <dbReference type="ARBA" id="ARBA00022989"/>
    </source>
</evidence>
<dbReference type="PANTHER" id="PTHR24221">
    <property type="entry name" value="ATP-BINDING CASSETTE SUB-FAMILY B"/>
    <property type="match status" value="1"/>
</dbReference>
<evidence type="ECO:0000256" key="2">
    <source>
        <dbReference type="ARBA" id="ARBA00022448"/>
    </source>
</evidence>
<dbReference type="GO" id="GO:0140359">
    <property type="term" value="F:ABC-type transporter activity"/>
    <property type="evidence" value="ECO:0007669"/>
    <property type="project" value="InterPro"/>
</dbReference>
<dbReference type="Gene3D" id="3.40.50.300">
    <property type="entry name" value="P-loop containing nucleotide triphosphate hydrolases"/>
    <property type="match status" value="1"/>
</dbReference>
<evidence type="ECO:0000313" key="15">
    <source>
        <dbReference type="Proteomes" id="UP000286746"/>
    </source>
</evidence>
<evidence type="ECO:0000256" key="5">
    <source>
        <dbReference type="ARBA" id="ARBA00022692"/>
    </source>
</evidence>
<dbReference type="InterPro" id="IPR039421">
    <property type="entry name" value="Type_1_exporter"/>
</dbReference>
<dbReference type="PROSITE" id="PS50929">
    <property type="entry name" value="ABC_TM1F"/>
    <property type="match status" value="1"/>
</dbReference>
<dbReference type="SUPFAM" id="SSF52540">
    <property type="entry name" value="P-loop containing nucleoside triphosphate hydrolases"/>
    <property type="match status" value="1"/>
</dbReference>
<evidence type="ECO:0000256" key="10">
    <source>
        <dbReference type="ARBA" id="ARBA00023455"/>
    </source>
</evidence>
<keyword evidence="9 11" id="KW-0472">Membrane</keyword>
<sequence length="569" mass="61192">MIRLLLRVMGETHGRPVRRTLVLMAARAVVEGLSYALLVPLLRALLGPRPAGAWPWLGAFAAAFLLCAVLGYRSVLTGFRTGGELSRGLHHRLGDQLAGLPLGWFTSSRIGDVSGLTSRSVMEVMSVPAHRLGPLVDATFVPLTIVVVMFFFDWRLALAALLAAPLIAAVQHATARATAREDAERARRSDDASARVVEYVRAQPVLRAGGRTGERFQQLDEALHAQWRSERRAAVKGLPGVLGLSLTVQTVFTLVLALGAYLALDGSADAASVLALLVLSARCVDPLLSLADLGGVMRASRGELERIDAVLREKPLPLPEQPKTPVDNSLELDGATFRRGGRTVLDGLSLKAEDGRRLALVGSSGAGKTTLLQLAARFHDVDAGAVRLGGVDVRDIDGDELMSRLSIVFQDVYLFEGTIEDNVRLGRPDATQDDVRRAATAARLDEVVARLPQGWDTEVGEGGAALSGGERQRVSIARALLKDAPVLLLDEATSALDPESEQAVQEGLDRLMRGRTVVMVAHRLHTVRDADTIAFLEDGRIVESGTHQELLGRDGKYAAFWKIATHQPA</sequence>
<dbReference type="SMART" id="SM00382">
    <property type="entry name" value="AAA"/>
    <property type="match status" value="1"/>
</dbReference>
<dbReference type="PROSITE" id="PS50893">
    <property type="entry name" value="ABC_TRANSPORTER_2"/>
    <property type="match status" value="1"/>
</dbReference>
<evidence type="ECO:0000256" key="7">
    <source>
        <dbReference type="ARBA" id="ARBA00022840"/>
    </source>
</evidence>
<dbReference type="InterPro" id="IPR003593">
    <property type="entry name" value="AAA+_ATPase"/>
</dbReference>
<dbReference type="GO" id="GO:0016887">
    <property type="term" value="F:ATP hydrolysis activity"/>
    <property type="evidence" value="ECO:0007669"/>
    <property type="project" value="InterPro"/>
</dbReference>
<feature type="transmembrane region" description="Helical" evidence="11">
    <location>
        <begin position="21"/>
        <end position="41"/>
    </location>
</feature>
<dbReference type="InterPro" id="IPR027417">
    <property type="entry name" value="P-loop_NTPase"/>
</dbReference>
<dbReference type="InterPro" id="IPR003439">
    <property type="entry name" value="ABC_transporter-like_ATP-bd"/>
</dbReference>
<organism evidence="14 15">
    <name type="scientific">Streptomyces paromomycinus</name>
    <name type="common">Streptomyces rimosus subsp. paromomycinus</name>
    <dbReference type="NCBI Taxonomy" id="92743"/>
    <lineage>
        <taxon>Bacteria</taxon>
        <taxon>Bacillati</taxon>
        <taxon>Actinomycetota</taxon>
        <taxon>Actinomycetes</taxon>
        <taxon>Kitasatosporales</taxon>
        <taxon>Streptomycetaceae</taxon>
        <taxon>Streptomyces</taxon>
    </lineage>
</organism>
<evidence type="ECO:0000259" key="13">
    <source>
        <dbReference type="PROSITE" id="PS50929"/>
    </source>
</evidence>
<feature type="transmembrane region" description="Helical" evidence="11">
    <location>
        <begin position="158"/>
        <end position="179"/>
    </location>
</feature>
<dbReference type="InterPro" id="IPR011527">
    <property type="entry name" value="ABC1_TM_dom"/>
</dbReference>
<dbReference type="Pfam" id="PF00664">
    <property type="entry name" value="ABC_membrane"/>
    <property type="match status" value="1"/>
</dbReference>
<keyword evidence="6" id="KW-0547">Nucleotide-binding</keyword>
<dbReference type="Proteomes" id="UP000286746">
    <property type="component" value="Unassembled WGS sequence"/>
</dbReference>
<dbReference type="InterPro" id="IPR036640">
    <property type="entry name" value="ABC1_TM_sf"/>
</dbReference>
<dbReference type="RefSeq" id="WP_125057511.1">
    <property type="nucleotide sequence ID" value="NZ_BHZD01000001.1"/>
</dbReference>